<reference evidence="3" key="1">
    <citation type="submission" date="2014-03" db="EMBL/GenBank/DDBJ databases">
        <title>The Genome Sequence of Puccinia striiformis f. sp. tritici PST-78.</title>
        <authorList>
            <consortium name="The Broad Institute Genome Sequencing Platform"/>
            <person name="Cuomo C."/>
            <person name="Hulbert S."/>
            <person name="Chen X."/>
            <person name="Walker B."/>
            <person name="Young S.K."/>
            <person name="Zeng Q."/>
            <person name="Gargeya S."/>
            <person name="Fitzgerald M."/>
            <person name="Haas B."/>
            <person name="Abouelleil A."/>
            <person name="Alvarado L."/>
            <person name="Arachchi H.M."/>
            <person name="Berlin A.M."/>
            <person name="Chapman S.B."/>
            <person name="Goldberg J."/>
            <person name="Griggs A."/>
            <person name="Gujja S."/>
            <person name="Hansen M."/>
            <person name="Howarth C."/>
            <person name="Imamovic A."/>
            <person name="Larimer J."/>
            <person name="McCowan C."/>
            <person name="Montmayeur A."/>
            <person name="Murphy C."/>
            <person name="Neiman D."/>
            <person name="Pearson M."/>
            <person name="Priest M."/>
            <person name="Roberts A."/>
            <person name="Saif S."/>
            <person name="Shea T."/>
            <person name="Sisk P."/>
            <person name="Sykes S."/>
            <person name="Wortman J."/>
            <person name="Nusbaum C."/>
            <person name="Birren B."/>
        </authorList>
    </citation>
    <scope>NUCLEOTIDE SEQUENCE [LARGE SCALE GENOMIC DNA]</scope>
    <source>
        <strain evidence="3">race PST-78</strain>
    </source>
</reference>
<keyword evidence="3" id="KW-1185">Reference proteome</keyword>
<protein>
    <submittedName>
        <fullName evidence="2">Uncharacterized protein</fullName>
    </submittedName>
</protein>
<comment type="caution">
    <text evidence="2">The sequence shown here is derived from an EMBL/GenBank/DDBJ whole genome shotgun (WGS) entry which is preliminary data.</text>
</comment>
<dbReference type="Proteomes" id="UP000054564">
    <property type="component" value="Unassembled WGS sequence"/>
</dbReference>
<feature type="compositionally biased region" description="Polar residues" evidence="1">
    <location>
        <begin position="630"/>
        <end position="640"/>
    </location>
</feature>
<sequence length="1095" mass="122235">MLAHPFWGSGRFWALLACSHHINHSIEGVQAHLEPFPLSKISPADWDATHDTINSLGPGHYWIVRTQHPGYIPVPNPAAGPNDDQFVKYPAALVATHLVPSCYRPTADSDKWWYVYHPKTLISTKVFLVDPLPASNSHVAPNSDPPLKSHWPLSSSQRLPPKAAAISKLRADAPPFTPSVRKTRELRGKEACEEIALTKNGNEHSEQTVPPIATELPNFPPSSGVTGAMLSQPHTPASLAPLLSRTGSAAGPSTVNTNAEVHKSLALETPRGSSRKVSHFKGVHPQEISTQEVNNKPPLDQILTKTGNPHGASQNEGIPDSVSGEEVYSVTEKLKQDEAFNQAPRYDSPSAITPNEEKSVNVGTVSGAQESTHTSTLNAPESMERIHKEAETVGCLYPVQPEDSKRTRQKGKSRYHKQPTRSKAKQISNPERNQDRLMPSADVAGKNNIVKIPPASLTKGDRKQGLIEEKIQEAFPVDHDESSSDRKLRLLNDKPESLTAIKADDIVDAITKNHISLPLKTLPDSKLINKPEGSGADLEPSEAMPKAHNLKLKNKKSCAKDRSATFDLKPPTQAGYLSTLRSHHNSQLVDAESSHPTQPSDAEDLYNKSVILELDKGAKDGFKSEISNSAAVQAGQSSEKATAINKHGTSKQVMNMTEGKKNGKTKIEEDGLQLTLKGKSSIISNLEKEQSKKSRRKNPKIPDSYPQEGVEGTREQKNRNKLILSKEEYVIPLPPEEKLPHIDEEIYGQIPMILQSLEDNEQSINQYQTPLLLLYEHCQFAFQPRSDLKEDEIYPGIKSGEEIQSDVKSISNQRNKDRNSKPVQKKGINWDVVLNNFLETNKHAFTNKMKEKNIDWNYIELLSIHLKLDNPSPHLPLSDMDLETYMQLRYMWKRDKEQCIAAIISLIAITEKFEGVRRIKTMLKQAYEHTIVQNWKTIKEVLIKQGDLTNQEAKDIEAFYKLSERFPKRTYTQKTDDLNKPKCGGELLVKILSSLGVFKSKRHETFHIDNFLSHDPPKNSIRHTQDDLESRIVTNGLEPRKLCDGLKHANPGYSVVDLFKIGTDTLNSGGWNELVPWGNSAEFEWILEPLGYYTL</sequence>
<proteinExistence type="predicted"/>
<evidence type="ECO:0000256" key="1">
    <source>
        <dbReference type="SAM" id="MobiDB-lite"/>
    </source>
</evidence>
<feature type="region of interest" description="Disordered" evidence="1">
    <location>
        <begin position="583"/>
        <end position="603"/>
    </location>
</feature>
<evidence type="ECO:0000313" key="3">
    <source>
        <dbReference type="Proteomes" id="UP000054564"/>
    </source>
</evidence>
<feature type="region of interest" description="Disordered" evidence="1">
    <location>
        <begin position="285"/>
        <end position="441"/>
    </location>
</feature>
<feature type="region of interest" description="Disordered" evidence="1">
    <location>
        <begin position="683"/>
        <end position="719"/>
    </location>
</feature>
<feature type="compositionally biased region" description="Basic and acidic residues" evidence="1">
    <location>
        <begin position="658"/>
        <end position="669"/>
    </location>
</feature>
<feature type="region of interest" description="Disordered" evidence="1">
    <location>
        <begin position="630"/>
        <end position="670"/>
    </location>
</feature>
<feature type="compositionally biased region" description="Polar residues" evidence="1">
    <location>
        <begin position="361"/>
        <end position="379"/>
    </location>
</feature>
<feature type="compositionally biased region" description="Basic and acidic residues" evidence="1">
    <location>
        <begin position="382"/>
        <end position="391"/>
    </location>
</feature>
<evidence type="ECO:0000313" key="2">
    <source>
        <dbReference type="EMBL" id="KNE95907.1"/>
    </source>
</evidence>
<name>A0A0L0V9E1_9BASI</name>
<organism evidence="2 3">
    <name type="scientific">Puccinia striiformis f. sp. tritici PST-78</name>
    <dbReference type="NCBI Taxonomy" id="1165861"/>
    <lineage>
        <taxon>Eukaryota</taxon>
        <taxon>Fungi</taxon>
        <taxon>Dikarya</taxon>
        <taxon>Basidiomycota</taxon>
        <taxon>Pucciniomycotina</taxon>
        <taxon>Pucciniomycetes</taxon>
        <taxon>Pucciniales</taxon>
        <taxon>Pucciniaceae</taxon>
        <taxon>Puccinia</taxon>
    </lineage>
</organism>
<gene>
    <name evidence="2" type="ORF">PSTG_10824</name>
</gene>
<dbReference type="AlphaFoldDB" id="A0A0L0V9E1"/>
<feature type="compositionally biased region" description="Polar residues" evidence="1">
    <location>
        <begin position="583"/>
        <end position="600"/>
    </location>
</feature>
<feature type="compositionally biased region" description="Basic residues" evidence="1">
    <location>
        <begin position="407"/>
        <end position="424"/>
    </location>
</feature>
<dbReference type="EMBL" id="AJIL01000090">
    <property type="protein sequence ID" value="KNE95907.1"/>
    <property type="molecule type" value="Genomic_DNA"/>
</dbReference>
<feature type="compositionally biased region" description="Polar residues" evidence="1">
    <location>
        <begin position="303"/>
        <end position="316"/>
    </location>
</feature>
<accession>A0A0L0V9E1</accession>